<sequence>MLRKLLPLLFLLLPLCAFSAADSVSSKTYKELTEIQEIMGQGKTGEAFSRLNTLLPEVEEDSLDKALILQTLGYVEMARENFPQAIRHLKACLALNRLPQKVTYNVGYMVAQLYAAQGEYRQALEFAEDWFRGLEAPQPSQTIFMANIYAQTGQYEKSVPYAEKAIAASGNFQENKPQESWYQLLAANYFELKRYRKAASTLARMLEFWPDNAGYWEQLAGVYVTLDDEKMALATLKSAFAGNYLAKESTIKSLIQLSVAQGIPEHGARLLERSFEQELLPQNEDYLKMLAQAYAAARERDKAIDAYRRLAQAAGGGEAWVAISNIHVEKGEWPQAEQALRSALEKKLESPGKARLLLGIAQIEQGKFAEGRDSLQKARAEPKVAASANRWLKYAEDMQRQAEWLAQNR</sequence>
<dbReference type="GO" id="GO:0016192">
    <property type="term" value="P:vesicle-mediated transport"/>
    <property type="evidence" value="ECO:0007669"/>
    <property type="project" value="UniProtKB-ARBA"/>
</dbReference>
<dbReference type="AlphaFoldDB" id="A0A7W4WEP6"/>
<dbReference type="GO" id="GO:0005737">
    <property type="term" value="C:cytoplasm"/>
    <property type="evidence" value="ECO:0007669"/>
    <property type="project" value="UniProtKB-ARBA"/>
</dbReference>
<keyword evidence="3" id="KW-1185">Reference proteome</keyword>
<dbReference type="GO" id="GO:0012505">
    <property type="term" value="C:endomembrane system"/>
    <property type="evidence" value="ECO:0007669"/>
    <property type="project" value="UniProtKB-ARBA"/>
</dbReference>
<dbReference type="InterPro" id="IPR019734">
    <property type="entry name" value="TPR_rpt"/>
</dbReference>
<dbReference type="SMART" id="SM00028">
    <property type="entry name" value="TPR"/>
    <property type="match status" value="5"/>
</dbReference>
<dbReference type="Gene3D" id="1.25.40.10">
    <property type="entry name" value="Tetratricopeptide repeat domain"/>
    <property type="match status" value="3"/>
</dbReference>
<dbReference type="GO" id="GO:0032991">
    <property type="term" value="C:protein-containing complex"/>
    <property type="evidence" value="ECO:0007669"/>
    <property type="project" value="UniProtKB-ARBA"/>
</dbReference>
<dbReference type="EMBL" id="JACHWZ010000021">
    <property type="protein sequence ID" value="MBB3062884.1"/>
    <property type="molecule type" value="Genomic_DNA"/>
</dbReference>
<dbReference type="PANTHER" id="PTHR12558:SF13">
    <property type="entry name" value="CELL DIVISION CYCLE PROTEIN 27 HOMOLOG"/>
    <property type="match status" value="1"/>
</dbReference>
<evidence type="ECO:0000313" key="2">
    <source>
        <dbReference type="EMBL" id="MBB3062884.1"/>
    </source>
</evidence>
<name>A0A7W4WEP6_9GAMM</name>
<protein>
    <submittedName>
        <fullName evidence="2">Tetratricopeptide (TPR) repeat protein</fullName>
    </submittedName>
</protein>
<dbReference type="InterPro" id="IPR011990">
    <property type="entry name" value="TPR-like_helical_dom_sf"/>
</dbReference>
<organism evidence="2 3">
    <name type="scientific">Microbulbifer rhizosphaerae</name>
    <dbReference type="NCBI Taxonomy" id="1562603"/>
    <lineage>
        <taxon>Bacteria</taxon>
        <taxon>Pseudomonadati</taxon>
        <taxon>Pseudomonadota</taxon>
        <taxon>Gammaproteobacteria</taxon>
        <taxon>Cellvibrionales</taxon>
        <taxon>Microbulbiferaceae</taxon>
        <taxon>Microbulbifer</taxon>
    </lineage>
</organism>
<gene>
    <name evidence="2" type="ORF">FHS09_003734</name>
</gene>
<evidence type="ECO:0000256" key="1">
    <source>
        <dbReference type="SAM" id="SignalP"/>
    </source>
</evidence>
<dbReference type="Pfam" id="PF13432">
    <property type="entry name" value="TPR_16"/>
    <property type="match status" value="1"/>
</dbReference>
<feature type="chain" id="PRO_5031245751" evidence="1">
    <location>
        <begin position="20"/>
        <end position="409"/>
    </location>
</feature>
<dbReference type="RefSeq" id="WP_183462575.1">
    <property type="nucleotide sequence ID" value="NZ_JACHWZ010000021.1"/>
</dbReference>
<dbReference type="InterPro" id="IPR015374">
    <property type="entry name" value="ChAPs"/>
</dbReference>
<dbReference type="Pfam" id="PF09295">
    <property type="entry name" value="ChAPs"/>
    <property type="match status" value="1"/>
</dbReference>
<keyword evidence="1" id="KW-0732">Signal</keyword>
<dbReference type="SUPFAM" id="SSF48452">
    <property type="entry name" value="TPR-like"/>
    <property type="match status" value="2"/>
</dbReference>
<comment type="caution">
    <text evidence="2">The sequence shown here is derived from an EMBL/GenBank/DDBJ whole genome shotgun (WGS) entry which is preliminary data.</text>
</comment>
<reference evidence="2 3" key="1">
    <citation type="submission" date="2020-08" db="EMBL/GenBank/DDBJ databases">
        <title>Genomic Encyclopedia of Type Strains, Phase III (KMG-III): the genomes of soil and plant-associated and newly described type strains.</title>
        <authorList>
            <person name="Whitman W."/>
        </authorList>
    </citation>
    <scope>NUCLEOTIDE SEQUENCE [LARGE SCALE GENOMIC DNA]</scope>
    <source>
        <strain evidence="2 3">CECT 8799</strain>
    </source>
</reference>
<evidence type="ECO:0000313" key="3">
    <source>
        <dbReference type="Proteomes" id="UP000535937"/>
    </source>
</evidence>
<accession>A0A7W4WEP6</accession>
<dbReference type="Proteomes" id="UP000535937">
    <property type="component" value="Unassembled WGS sequence"/>
</dbReference>
<feature type="signal peptide" evidence="1">
    <location>
        <begin position="1"/>
        <end position="19"/>
    </location>
</feature>
<dbReference type="PANTHER" id="PTHR12558">
    <property type="entry name" value="CELL DIVISION CYCLE 16,23,27"/>
    <property type="match status" value="1"/>
</dbReference>
<proteinExistence type="predicted"/>